<keyword evidence="2" id="KW-1185">Reference proteome</keyword>
<sequence length="81" mass="9713">MLVIKRFSERKKVFSKRKKTGKIRAKRMVVKEIKDGLLEEMETSHFGKEKFGWWFEQDIDGESEDDNEKKLVMVNEEGWMS</sequence>
<dbReference type="EMBL" id="BQNB010013234">
    <property type="protein sequence ID" value="GJT13488.1"/>
    <property type="molecule type" value="Genomic_DNA"/>
</dbReference>
<protein>
    <submittedName>
        <fullName evidence="1">Uncharacterized protein</fullName>
    </submittedName>
</protein>
<gene>
    <name evidence="1" type="ORF">Tco_0860530</name>
</gene>
<proteinExistence type="predicted"/>
<name>A0ABQ5BIZ0_9ASTR</name>
<reference evidence="1" key="1">
    <citation type="journal article" date="2022" name="Int. J. Mol. Sci.">
        <title>Draft Genome of Tanacetum Coccineum: Genomic Comparison of Closely Related Tanacetum-Family Plants.</title>
        <authorList>
            <person name="Yamashiro T."/>
            <person name="Shiraishi A."/>
            <person name="Nakayama K."/>
            <person name="Satake H."/>
        </authorList>
    </citation>
    <scope>NUCLEOTIDE SEQUENCE</scope>
</reference>
<dbReference type="Proteomes" id="UP001151760">
    <property type="component" value="Unassembled WGS sequence"/>
</dbReference>
<evidence type="ECO:0000313" key="2">
    <source>
        <dbReference type="Proteomes" id="UP001151760"/>
    </source>
</evidence>
<evidence type="ECO:0000313" key="1">
    <source>
        <dbReference type="EMBL" id="GJT13488.1"/>
    </source>
</evidence>
<organism evidence="1 2">
    <name type="scientific">Tanacetum coccineum</name>
    <dbReference type="NCBI Taxonomy" id="301880"/>
    <lineage>
        <taxon>Eukaryota</taxon>
        <taxon>Viridiplantae</taxon>
        <taxon>Streptophyta</taxon>
        <taxon>Embryophyta</taxon>
        <taxon>Tracheophyta</taxon>
        <taxon>Spermatophyta</taxon>
        <taxon>Magnoliopsida</taxon>
        <taxon>eudicotyledons</taxon>
        <taxon>Gunneridae</taxon>
        <taxon>Pentapetalae</taxon>
        <taxon>asterids</taxon>
        <taxon>campanulids</taxon>
        <taxon>Asterales</taxon>
        <taxon>Asteraceae</taxon>
        <taxon>Asteroideae</taxon>
        <taxon>Anthemideae</taxon>
        <taxon>Anthemidinae</taxon>
        <taxon>Tanacetum</taxon>
    </lineage>
</organism>
<reference evidence="1" key="2">
    <citation type="submission" date="2022-01" db="EMBL/GenBank/DDBJ databases">
        <authorList>
            <person name="Yamashiro T."/>
            <person name="Shiraishi A."/>
            <person name="Satake H."/>
            <person name="Nakayama K."/>
        </authorList>
    </citation>
    <scope>NUCLEOTIDE SEQUENCE</scope>
</reference>
<comment type="caution">
    <text evidence="1">The sequence shown here is derived from an EMBL/GenBank/DDBJ whole genome shotgun (WGS) entry which is preliminary data.</text>
</comment>
<accession>A0ABQ5BIZ0</accession>